<name>A0A7J0H302_9ERIC</name>
<evidence type="ECO:0000256" key="1">
    <source>
        <dbReference type="SAM" id="MobiDB-lite"/>
    </source>
</evidence>
<feature type="region of interest" description="Disordered" evidence="1">
    <location>
        <begin position="25"/>
        <end position="60"/>
    </location>
</feature>
<evidence type="ECO:0000313" key="3">
    <source>
        <dbReference type="Proteomes" id="UP000585474"/>
    </source>
</evidence>
<gene>
    <name evidence="2" type="ORF">Acr_26g0006510</name>
</gene>
<accession>A0A7J0H302</accession>
<dbReference type="EMBL" id="BJWL01000026">
    <property type="protein sequence ID" value="GFZ17381.1"/>
    <property type="molecule type" value="Genomic_DNA"/>
</dbReference>
<comment type="caution">
    <text evidence="2">The sequence shown here is derived from an EMBL/GenBank/DDBJ whole genome shotgun (WGS) entry which is preliminary data.</text>
</comment>
<sequence>MVEEETTKYLETVVVLWSLVEEARERSTSWSRCRRQRRADATGGDEEDAGSGDVAGGGRLDEGDTVVLVARSWWW</sequence>
<keyword evidence="3" id="KW-1185">Reference proteome</keyword>
<evidence type="ECO:0000313" key="2">
    <source>
        <dbReference type="EMBL" id="GFZ17381.1"/>
    </source>
</evidence>
<protein>
    <submittedName>
        <fullName evidence="2">Uncharacterized protein</fullName>
    </submittedName>
</protein>
<dbReference type="AlphaFoldDB" id="A0A7J0H302"/>
<dbReference type="Proteomes" id="UP000585474">
    <property type="component" value="Unassembled WGS sequence"/>
</dbReference>
<proteinExistence type="predicted"/>
<organism evidence="2 3">
    <name type="scientific">Actinidia rufa</name>
    <dbReference type="NCBI Taxonomy" id="165716"/>
    <lineage>
        <taxon>Eukaryota</taxon>
        <taxon>Viridiplantae</taxon>
        <taxon>Streptophyta</taxon>
        <taxon>Embryophyta</taxon>
        <taxon>Tracheophyta</taxon>
        <taxon>Spermatophyta</taxon>
        <taxon>Magnoliopsida</taxon>
        <taxon>eudicotyledons</taxon>
        <taxon>Gunneridae</taxon>
        <taxon>Pentapetalae</taxon>
        <taxon>asterids</taxon>
        <taxon>Ericales</taxon>
        <taxon>Actinidiaceae</taxon>
        <taxon>Actinidia</taxon>
    </lineage>
</organism>
<reference evidence="2 3" key="1">
    <citation type="submission" date="2019-07" db="EMBL/GenBank/DDBJ databases">
        <title>De Novo Assembly of kiwifruit Actinidia rufa.</title>
        <authorList>
            <person name="Sugita-Konishi S."/>
            <person name="Sato K."/>
            <person name="Mori E."/>
            <person name="Abe Y."/>
            <person name="Kisaki G."/>
            <person name="Hamano K."/>
            <person name="Suezawa K."/>
            <person name="Otani M."/>
            <person name="Fukuda T."/>
            <person name="Manabe T."/>
            <person name="Gomi K."/>
            <person name="Tabuchi M."/>
            <person name="Akimitsu K."/>
            <person name="Kataoka I."/>
        </authorList>
    </citation>
    <scope>NUCLEOTIDE SEQUENCE [LARGE SCALE GENOMIC DNA]</scope>
    <source>
        <strain evidence="3">cv. Fuchu</strain>
    </source>
</reference>